<keyword evidence="1" id="KW-0812">Transmembrane</keyword>
<keyword evidence="1" id="KW-1133">Transmembrane helix</keyword>
<keyword evidence="4" id="KW-1185">Reference proteome</keyword>
<feature type="domain" description="Hemimethylated DNA-binding" evidence="2">
    <location>
        <begin position="134"/>
        <end position="161"/>
    </location>
</feature>
<evidence type="ECO:0000259" key="2">
    <source>
        <dbReference type="Pfam" id="PF08755"/>
    </source>
</evidence>
<sequence>MPQVNRALMIQLGIILLIVPVQYFITQRWKPASRTTQQQSLKELIKQLKSWKDSIFSKATWQKWFKDAQSYIVSYKDSAVEKARQYATTSPAHAYEEGAEATLEEAVKKILKERDPTGNFGASAIPRNPRPGHIKYRIGQVIRHKQYGYRGVIVGWDATAKVPCKK</sequence>
<evidence type="ECO:0000313" key="3">
    <source>
        <dbReference type="EMBL" id="PIK39367.1"/>
    </source>
</evidence>
<dbReference type="STRING" id="307972.A0A2G8JUC6"/>
<dbReference type="OrthoDB" id="28868at2759"/>
<dbReference type="EMBL" id="MRZV01001247">
    <property type="protein sequence ID" value="PIK39367.1"/>
    <property type="molecule type" value="Genomic_DNA"/>
</dbReference>
<organism evidence="3 4">
    <name type="scientific">Stichopus japonicus</name>
    <name type="common">Sea cucumber</name>
    <dbReference type="NCBI Taxonomy" id="307972"/>
    <lineage>
        <taxon>Eukaryota</taxon>
        <taxon>Metazoa</taxon>
        <taxon>Echinodermata</taxon>
        <taxon>Eleutherozoa</taxon>
        <taxon>Echinozoa</taxon>
        <taxon>Holothuroidea</taxon>
        <taxon>Aspidochirotacea</taxon>
        <taxon>Aspidochirotida</taxon>
        <taxon>Stichopodidae</taxon>
        <taxon>Apostichopus</taxon>
    </lineage>
</organism>
<protein>
    <recommendedName>
        <fullName evidence="2">Hemimethylated DNA-binding domain-containing protein</fullName>
    </recommendedName>
</protein>
<evidence type="ECO:0000256" key="1">
    <source>
        <dbReference type="SAM" id="Phobius"/>
    </source>
</evidence>
<comment type="caution">
    <text evidence="3">The sequence shown here is derived from an EMBL/GenBank/DDBJ whole genome shotgun (WGS) entry which is preliminary data.</text>
</comment>
<dbReference type="Gene3D" id="2.30.30.390">
    <property type="entry name" value="Hemimethylated DNA-binding domain"/>
    <property type="match status" value="1"/>
</dbReference>
<dbReference type="PANTHER" id="PTHR48439:SF1">
    <property type="entry name" value="HEMIMETHYLATED DNA-BINDING DOMAIN-CONTAINING PROTEIN"/>
    <property type="match status" value="1"/>
</dbReference>
<name>A0A2G8JUC6_STIJA</name>
<dbReference type="PANTHER" id="PTHR48439">
    <property type="entry name" value="HEMIMETHYLATED DNA-BINDING DOMAIN-CONTAINING PROTEIN"/>
    <property type="match status" value="1"/>
</dbReference>
<dbReference type="Proteomes" id="UP000230750">
    <property type="component" value="Unassembled WGS sequence"/>
</dbReference>
<dbReference type="InterPro" id="IPR053189">
    <property type="entry name" value="Clp_protease_adapter_ClpF"/>
</dbReference>
<feature type="transmembrane region" description="Helical" evidence="1">
    <location>
        <begin position="6"/>
        <end position="25"/>
    </location>
</feature>
<dbReference type="SUPFAM" id="SSF141255">
    <property type="entry name" value="YccV-like"/>
    <property type="match status" value="1"/>
</dbReference>
<proteinExistence type="predicted"/>
<dbReference type="InterPro" id="IPR036623">
    <property type="entry name" value="Hemimethylated_DNA-bd_sf"/>
</dbReference>
<dbReference type="InterPro" id="IPR011722">
    <property type="entry name" value="Hemimethylated_DNA-bd_dom"/>
</dbReference>
<dbReference type="Pfam" id="PF08755">
    <property type="entry name" value="YccV-like"/>
    <property type="match status" value="1"/>
</dbReference>
<dbReference type="AlphaFoldDB" id="A0A2G8JUC6"/>
<gene>
    <name evidence="3" type="ORF">BSL78_23793</name>
</gene>
<keyword evidence="1" id="KW-0472">Membrane</keyword>
<dbReference type="GO" id="GO:0003677">
    <property type="term" value="F:DNA binding"/>
    <property type="evidence" value="ECO:0007669"/>
    <property type="project" value="InterPro"/>
</dbReference>
<accession>A0A2G8JUC6</accession>
<evidence type="ECO:0000313" key="4">
    <source>
        <dbReference type="Proteomes" id="UP000230750"/>
    </source>
</evidence>
<reference evidence="3 4" key="1">
    <citation type="journal article" date="2017" name="PLoS Biol.">
        <title>The sea cucumber genome provides insights into morphological evolution and visceral regeneration.</title>
        <authorList>
            <person name="Zhang X."/>
            <person name="Sun L."/>
            <person name="Yuan J."/>
            <person name="Sun Y."/>
            <person name="Gao Y."/>
            <person name="Zhang L."/>
            <person name="Li S."/>
            <person name="Dai H."/>
            <person name="Hamel J.F."/>
            <person name="Liu C."/>
            <person name="Yu Y."/>
            <person name="Liu S."/>
            <person name="Lin W."/>
            <person name="Guo K."/>
            <person name="Jin S."/>
            <person name="Xu P."/>
            <person name="Storey K.B."/>
            <person name="Huan P."/>
            <person name="Zhang T."/>
            <person name="Zhou Y."/>
            <person name="Zhang J."/>
            <person name="Lin C."/>
            <person name="Li X."/>
            <person name="Xing L."/>
            <person name="Huo D."/>
            <person name="Sun M."/>
            <person name="Wang L."/>
            <person name="Mercier A."/>
            <person name="Li F."/>
            <person name="Yang H."/>
            <person name="Xiang J."/>
        </authorList>
    </citation>
    <scope>NUCLEOTIDE SEQUENCE [LARGE SCALE GENOMIC DNA]</scope>
    <source>
        <strain evidence="3">Shaxun</strain>
        <tissue evidence="3">Muscle</tissue>
    </source>
</reference>